<dbReference type="Proteomes" id="UP001281614">
    <property type="component" value="Unassembled WGS sequence"/>
</dbReference>
<name>A0AAD9Y8W1_COLKA</name>
<dbReference type="Pfam" id="PF06985">
    <property type="entry name" value="HET"/>
    <property type="match status" value="1"/>
</dbReference>
<protein>
    <submittedName>
        <fullName evidence="2">Heterokaryon incompatibility protein</fullName>
    </submittedName>
</protein>
<sequence length="521" mass="58700">MPESLQAAQEWMRLCSETHEDCKGPHHPDTFPTRLLEIGVTGVKLILTKVKKPTGTYAALSYCWGPPPYKFPRLTTSNMDEMLESEISNTMLPPAFREAISLTRELGIHYIWIDCLCIVQEGTKSAADWKIESSNMESVYSNCGLCLSLDRATSPQESIFHGPTPEFVAPFEVSTTGIFDADDCSAESTKCVVVAKLHFHNSLYQQPLGFRAWALQEKILSKRVLVFGEGELFWSCRQLPHACESFPSGIASAIEQFLTISPSFIPVTSDLKRLFVDWCNLIDDYSSRRLTYPEKDKLVAFSALASLMEEATSDQCIAGHLWKSIPQSLLWLIDRQETYGFDAYLKLRKSLRIPSWSWASVDGRVWLSAVKSFYHFDDTPLAHFIGYFEPPAQNTEVAMMSSVLLDLSVYYITGTMERHHQVLFHIDQPAGLASISDYKIRPDNWPDDAEDTETVFCPISTRRGEAGDIITGVFQVETGREVGGRKVYERIAQGCIYLDQGLSWHNVVKDLGMKRSPILLG</sequence>
<dbReference type="EMBL" id="VYYT01000254">
    <property type="protein sequence ID" value="KAK2752251.1"/>
    <property type="molecule type" value="Genomic_DNA"/>
</dbReference>
<evidence type="ECO:0000313" key="3">
    <source>
        <dbReference type="Proteomes" id="UP001281614"/>
    </source>
</evidence>
<reference evidence="2" key="1">
    <citation type="submission" date="2023-02" db="EMBL/GenBank/DDBJ databases">
        <title>Colletotrichum kahawae CIFC_Que2 genome sequencing and assembly.</title>
        <authorList>
            <person name="Baroncelli R."/>
        </authorList>
    </citation>
    <scope>NUCLEOTIDE SEQUENCE</scope>
    <source>
        <strain evidence="2">CIFC_Que2</strain>
    </source>
</reference>
<feature type="domain" description="Heterokaryon incompatibility" evidence="1">
    <location>
        <begin position="57"/>
        <end position="217"/>
    </location>
</feature>
<dbReference type="PANTHER" id="PTHR33112">
    <property type="entry name" value="DOMAIN PROTEIN, PUTATIVE-RELATED"/>
    <property type="match status" value="1"/>
</dbReference>
<proteinExistence type="predicted"/>
<evidence type="ECO:0000313" key="2">
    <source>
        <dbReference type="EMBL" id="KAK2752251.1"/>
    </source>
</evidence>
<dbReference type="AlphaFoldDB" id="A0AAD9Y8W1"/>
<organism evidence="2 3">
    <name type="scientific">Colletotrichum kahawae</name>
    <name type="common">Coffee berry disease fungus</name>
    <dbReference type="NCBI Taxonomy" id="34407"/>
    <lineage>
        <taxon>Eukaryota</taxon>
        <taxon>Fungi</taxon>
        <taxon>Dikarya</taxon>
        <taxon>Ascomycota</taxon>
        <taxon>Pezizomycotina</taxon>
        <taxon>Sordariomycetes</taxon>
        <taxon>Hypocreomycetidae</taxon>
        <taxon>Glomerellales</taxon>
        <taxon>Glomerellaceae</taxon>
        <taxon>Colletotrichum</taxon>
        <taxon>Colletotrichum gloeosporioides species complex</taxon>
    </lineage>
</organism>
<comment type="caution">
    <text evidence="2">The sequence shown here is derived from an EMBL/GenBank/DDBJ whole genome shotgun (WGS) entry which is preliminary data.</text>
</comment>
<evidence type="ECO:0000259" key="1">
    <source>
        <dbReference type="Pfam" id="PF06985"/>
    </source>
</evidence>
<dbReference type="InterPro" id="IPR010730">
    <property type="entry name" value="HET"/>
</dbReference>
<keyword evidence="3" id="KW-1185">Reference proteome</keyword>
<dbReference type="PANTHER" id="PTHR33112:SF10">
    <property type="entry name" value="TOL"/>
    <property type="match status" value="1"/>
</dbReference>
<gene>
    <name evidence="2" type="ORF">CKAH01_17744</name>
</gene>
<accession>A0AAD9Y8W1</accession>